<dbReference type="InterPro" id="IPR047854">
    <property type="entry name" value="RFC_lid"/>
</dbReference>
<dbReference type="InterPro" id="IPR013725">
    <property type="entry name" value="DNA_replication_fac_RFC1_C"/>
</dbReference>
<accession>A0AAV5HRY0</accession>
<dbReference type="InterPro" id="IPR003593">
    <property type="entry name" value="AAA+_ATPase"/>
</dbReference>
<feature type="compositionally biased region" description="Low complexity" evidence="9">
    <location>
        <begin position="1165"/>
        <end position="1191"/>
    </location>
</feature>
<dbReference type="GO" id="GO:0006281">
    <property type="term" value="P:DNA repair"/>
    <property type="evidence" value="ECO:0007669"/>
    <property type="project" value="UniProtKB-KW"/>
</dbReference>
<dbReference type="GO" id="GO:0003677">
    <property type="term" value="F:DNA binding"/>
    <property type="evidence" value="ECO:0007669"/>
    <property type="project" value="InterPro"/>
</dbReference>
<dbReference type="GO" id="GO:0005524">
    <property type="term" value="F:ATP binding"/>
    <property type="evidence" value="ECO:0007669"/>
    <property type="project" value="UniProtKB-KW"/>
</dbReference>
<evidence type="ECO:0000256" key="2">
    <source>
        <dbReference type="ARBA" id="ARBA00006116"/>
    </source>
</evidence>
<dbReference type="FunFam" id="1.20.272.10:FF:000013">
    <property type="entry name" value="Replication factor C subunit 1"/>
    <property type="match status" value="1"/>
</dbReference>
<keyword evidence="8" id="KW-0233">DNA recombination</keyword>
<keyword evidence="6 8" id="KW-0067">ATP-binding</keyword>
<feature type="compositionally biased region" description="Gly residues" evidence="9">
    <location>
        <begin position="1023"/>
        <end position="1033"/>
    </location>
</feature>
<dbReference type="FunFam" id="3.40.50.10190:FF:000001">
    <property type="entry name" value="Replication factor C subunit 1"/>
    <property type="match status" value="1"/>
</dbReference>
<feature type="compositionally biased region" description="Basic and acidic residues" evidence="9">
    <location>
        <begin position="1036"/>
        <end position="1050"/>
    </location>
</feature>
<dbReference type="InterPro" id="IPR001357">
    <property type="entry name" value="BRCT_dom"/>
</dbReference>
<proteinExistence type="inferred from homology"/>
<keyword evidence="4" id="KW-0235">DNA replication</keyword>
<dbReference type="InterPro" id="IPR003959">
    <property type="entry name" value="ATPase_AAA_core"/>
</dbReference>
<dbReference type="GO" id="GO:0003689">
    <property type="term" value="F:DNA clamp loader activity"/>
    <property type="evidence" value="ECO:0007669"/>
    <property type="project" value="InterPro"/>
</dbReference>
<dbReference type="PANTHER" id="PTHR23389:SF6">
    <property type="entry name" value="REPLICATION FACTOR C SUBUNIT 1"/>
    <property type="match status" value="1"/>
</dbReference>
<dbReference type="SMART" id="SM00292">
    <property type="entry name" value="BRCT"/>
    <property type="match status" value="1"/>
</dbReference>
<dbReference type="Gene3D" id="3.40.50.10190">
    <property type="entry name" value="BRCT domain"/>
    <property type="match status" value="1"/>
</dbReference>
<dbReference type="SUPFAM" id="SSF52113">
    <property type="entry name" value="BRCT domain"/>
    <property type="match status" value="1"/>
</dbReference>
<dbReference type="CDD" id="cd17752">
    <property type="entry name" value="BRCT_RFC1"/>
    <property type="match status" value="1"/>
</dbReference>
<keyword evidence="8" id="KW-0227">DNA damage</keyword>
<dbReference type="PANTHER" id="PTHR23389">
    <property type="entry name" value="CHROMOSOME TRANSMISSION FIDELITY FACTOR 18"/>
    <property type="match status" value="1"/>
</dbReference>
<dbReference type="PROSITE" id="PS50172">
    <property type="entry name" value="BRCT"/>
    <property type="match status" value="1"/>
</dbReference>
<sequence>MSKYYGYIIQYMRNEGNTLILGGRLFQQFVVDAFIAIEEKRLRYARNEQDKWRMELYKNVCDTVVRGDAMAKSVGKHIILPSSFAGSPRYMIQNYQDAMAICRSLGYPDLFIIFTSNKKWPEINYMLNKIPGQNVENRPDIEARVFKLKLEQLMKDITEKKAFGTVIGDEQKMILRDSQSLTKAIEQEGVKDTMFTKWMEMNVENKKTRSLTYAEFSTKFVWNGKEWTKRKRGRTIGRITYAHPTSRERYYLPILLNVVRGPRTYEELKNVNGTQHTTFKQACYAFGLISDDKEWNDARHWAIGPQVRELFITILLFCEVNDPIQFWEVNWKALSEDIPFKLVHQFNFPNLKFTEDQIKNYCLLELERMLNRNGKSLSDYNGMPLPNMNLLFGADNRLIKEELNYDIRKMKADHDNFYISLNNQQRKIYHRILDVVERKEGGIFFVYGHGGTGKTFLYKTILSRLRSERKIALAVASSGIVSILLLGGRTVHSRFDIPLELFQNSTCGIRQNTNLSQLLLQTSLIIWDEAPMTQRYAFEAVDKTFRDIIGFKDKAVRNKPFGGNIVVLGGDFRQILPVIPKGKRQEIVEACINRSYLWKSCEVFVLEKNMRVSETNAEGLPDVANQQFNKWLLDIGDGKIQAIVKEGEEHATWIKIPDEFLIARAENPIHQIISNTYPNFDTMHDDQNYLIERAILTPLNETADTINDYMFSLFEAETKTYKSSDEISIQPKLQIDPKSNSSLAPKLGIGLGSFLPIRAATRQLDYRSKIQLQLGPKLGFGLGFFPVVSSLVPRQRLQSPTTTYPVQHSGEASTAIQRTRTQGFQASFQVEIGKEDRVEFVGLKFVKYERKFLQSSNMSDIRKWFMKAHDKGKGNGNASKPVNPAAAPPNAEPEPGDQEISARRKTSKYFSADKQKQKDGKGVQEPPGKRKFQNDSSESPKPPPSKRTSKVDEDDDFVLPESNNSIEVTPSNKQKSSTGRGVSKKTVDIGESDEDVKDIETPVKSRGRGRGGRGASGAPASGRGRGGGRGGFMNFGERKDPPHKGEKEVPEGAPDCLAGLTFVISGTLDSLEREEAEDLIKRYGGRITGSISKKTNYLLCDEDIGGRKSTKAKELGTSFLTEDGLFDMIRASNCGKAPSKAVSKKSVDKVAASVPMESPKKAEVKSNSSATKVSSKTSKTSVSSLKQTQQTPQQPSLMWTEKYRPKVPNELVGNQSLVTQLHNWLAHWNEQFLHTGTKGKGKRQNDPNGKKAVLLSGTPGIGKTTSAKLVCQMLGFQAIEVNASDSRGKADAKISKGIGGSNANSVKELVSNEALSVDMDQSRCKKTVLIMDEVDGMSAGDRGGVADLIASIKISRIPIICICNDRYSQKLKSLVNYCLLLTFRKPTKQQMAKRLMQVAHAEGLDVNSIALEELAERVNGDMRMALNLLQYMSLSMSVIKYDDIRQRLLSSSKDEDISPFTAVDKLFGYSGGKLKMDERVNLSMSDPDLVPLLIQENYINYRPNSTGKDDNGLKRLSLIAHAAESIGDGDIINVQIRKYRQWQLSQAGSLASTIIPAALLHGQREILEQGERNYNRFGGWLGKNSSMGKNFRLLEDLHVHLLASRESSSGRRILRLEYLTLLLKRLTDPLRKLPKDEAVEQVVDFMNAYSISQEDFDTIVELSKFQGHPNPLEGIPPPVKAALTKAYHEGSKSRMVRAADLITLPGMKKAPKKRIAAILEPSDDGLGEENGDTLAENGENASDSEDVEGTANGEKLQELQSLNSKGIKVELELKSAGNSNTKKAPAGRGRGRSTPTTGKKGGRGSGAGAKRKR</sequence>
<comment type="similarity">
    <text evidence="2">Belongs to the activator 1 large subunit family.</text>
</comment>
<dbReference type="Proteomes" id="UP001054252">
    <property type="component" value="Unassembled WGS sequence"/>
</dbReference>
<dbReference type="InterPro" id="IPR036420">
    <property type="entry name" value="BRCT_dom_sf"/>
</dbReference>
<evidence type="ECO:0000313" key="11">
    <source>
        <dbReference type="EMBL" id="GKU91473.1"/>
    </source>
</evidence>
<reference evidence="11 12" key="1">
    <citation type="journal article" date="2021" name="Commun. Biol.">
        <title>The genome of Shorea leprosula (Dipterocarpaceae) highlights the ecological relevance of drought in aseasonal tropical rainforests.</title>
        <authorList>
            <person name="Ng K.K.S."/>
            <person name="Kobayashi M.J."/>
            <person name="Fawcett J.A."/>
            <person name="Hatakeyama M."/>
            <person name="Paape T."/>
            <person name="Ng C.H."/>
            <person name="Ang C.C."/>
            <person name="Tnah L.H."/>
            <person name="Lee C.T."/>
            <person name="Nishiyama T."/>
            <person name="Sese J."/>
            <person name="O'Brien M.J."/>
            <person name="Copetti D."/>
            <person name="Mohd Noor M.I."/>
            <person name="Ong R.C."/>
            <person name="Putra M."/>
            <person name="Sireger I.Z."/>
            <person name="Indrioko S."/>
            <person name="Kosugi Y."/>
            <person name="Izuno A."/>
            <person name="Isagi Y."/>
            <person name="Lee S.L."/>
            <person name="Shimizu K.K."/>
        </authorList>
    </citation>
    <scope>NUCLEOTIDE SEQUENCE [LARGE SCALE GENOMIC DNA]</scope>
    <source>
        <strain evidence="11">214</strain>
    </source>
</reference>
<dbReference type="GO" id="GO:0000723">
    <property type="term" value="P:telomere maintenance"/>
    <property type="evidence" value="ECO:0007669"/>
    <property type="project" value="InterPro"/>
</dbReference>
<feature type="compositionally biased region" description="Polar residues" evidence="9">
    <location>
        <begin position="961"/>
        <end position="980"/>
    </location>
</feature>
<evidence type="ECO:0000256" key="9">
    <source>
        <dbReference type="SAM" id="MobiDB-lite"/>
    </source>
</evidence>
<dbReference type="Pfam" id="PF00533">
    <property type="entry name" value="BRCT"/>
    <property type="match status" value="1"/>
</dbReference>
<comment type="cofactor">
    <cofactor evidence="8">
        <name>Mg(2+)</name>
        <dbReference type="ChEBI" id="CHEBI:18420"/>
    </cofactor>
</comment>
<dbReference type="SUPFAM" id="SSF52540">
    <property type="entry name" value="P-loop containing nucleoside triphosphate hydrolases"/>
    <property type="match status" value="3"/>
</dbReference>
<keyword evidence="5 8" id="KW-0547">Nucleotide-binding</keyword>
<dbReference type="CDD" id="cd18140">
    <property type="entry name" value="HLD_clamp_RFC"/>
    <property type="match status" value="1"/>
</dbReference>
<protein>
    <recommendedName>
        <fullName evidence="8">ATP-dependent DNA helicase</fullName>
        <ecNumber evidence="8">5.6.2.3</ecNumber>
    </recommendedName>
</protein>
<organism evidence="11 12">
    <name type="scientific">Rubroshorea leprosula</name>
    <dbReference type="NCBI Taxonomy" id="152421"/>
    <lineage>
        <taxon>Eukaryota</taxon>
        <taxon>Viridiplantae</taxon>
        <taxon>Streptophyta</taxon>
        <taxon>Embryophyta</taxon>
        <taxon>Tracheophyta</taxon>
        <taxon>Spermatophyta</taxon>
        <taxon>Magnoliopsida</taxon>
        <taxon>eudicotyledons</taxon>
        <taxon>Gunneridae</taxon>
        <taxon>Pentapetalae</taxon>
        <taxon>rosids</taxon>
        <taxon>malvids</taxon>
        <taxon>Malvales</taxon>
        <taxon>Dipterocarpaceae</taxon>
        <taxon>Rubroshorea</taxon>
    </lineage>
</organism>
<dbReference type="Pfam" id="PF25361">
    <property type="entry name" value="AAA_lid_RFC1"/>
    <property type="match status" value="1"/>
</dbReference>
<feature type="region of interest" description="Disordered" evidence="9">
    <location>
        <begin position="1151"/>
        <end position="1195"/>
    </location>
</feature>
<dbReference type="GO" id="GO:0005663">
    <property type="term" value="C:DNA replication factor C complex"/>
    <property type="evidence" value="ECO:0007669"/>
    <property type="project" value="InterPro"/>
</dbReference>
<comment type="similarity">
    <text evidence="8">Belongs to the helicase family.</text>
</comment>
<dbReference type="GO" id="GO:0016887">
    <property type="term" value="F:ATP hydrolysis activity"/>
    <property type="evidence" value="ECO:0007669"/>
    <property type="project" value="InterPro"/>
</dbReference>
<feature type="compositionally biased region" description="Low complexity" evidence="9">
    <location>
        <begin position="1784"/>
        <end position="1798"/>
    </location>
</feature>
<evidence type="ECO:0000256" key="4">
    <source>
        <dbReference type="ARBA" id="ARBA00022705"/>
    </source>
</evidence>
<evidence type="ECO:0000256" key="8">
    <source>
        <dbReference type="RuleBase" id="RU363044"/>
    </source>
</evidence>
<dbReference type="Gene3D" id="1.20.272.10">
    <property type="match status" value="1"/>
</dbReference>
<dbReference type="Pfam" id="PF08519">
    <property type="entry name" value="RFC1"/>
    <property type="match status" value="1"/>
</dbReference>
<keyword evidence="12" id="KW-1185">Reference proteome</keyword>
<comment type="subunit">
    <text evidence="3">Heterotetramer of subunits RFC2, RFC3, RFC4 and RFC5 that can form a complex with RFC1.</text>
</comment>
<dbReference type="GO" id="GO:0005634">
    <property type="term" value="C:nucleus"/>
    <property type="evidence" value="ECO:0007669"/>
    <property type="project" value="UniProtKB-SubCell"/>
</dbReference>
<name>A0AAV5HRY0_9ROSI</name>
<dbReference type="GO" id="GO:0006310">
    <property type="term" value="P:DNA recombination"/>
    <property type="evidence" value="ECO:0007669"/>
    <property type="project" value="UniProtKB-KW"/>
</dbReference>
<keyword evidence="8" id="KW-0378">Hydrolase</keyword>
<comment type="catalytic activity">
    <reaction evidence="8">
        <text>ATP + H2O = ADP + phosphate + H(+)</text>
        <dbReference type="Rhea" id="RHEA:13065"/>
        <dbReference type="ChEBI" id="CHEBI:15377"/>
        <dbReference type="ChEBI" id="CHEBI:15378"/>
        <dbReference type="ChEBI" id="CHEBI:30616"/>
        <dbReference type="ChEBI" id="CHEBI:43474"/>
        <dbReference type="ChEBI" id="CHEBI:456216"/>
        <dbReference type="EC" id="5.6.2.3"/>
    </reaction>
</comment>
<dbReference type="EC" id="5.6.2.3" evidence="8"/>
<dbReference type="Gene3D" id="1.10.8.60">
    <property type="match status" value="1"/>
</dbReference>
<feature type="domain" description="BRCT" evidence="10">
    <location>
        <begin position="1052"/>
        <end position="1130"/>
    </location>
</feature>
<feature type="region of interest" description="Disordered" evidence="9">
    <location>
        <begin position="1719"/>
        <end position="1813"/>
    </location>
</feature>
<comment type="caution">
    <text evidence="11">The sequence shown here is derived from an EMBL/GenBank/DDBJ whole genome shotgun (WGS) entry which is preliminary data.</text>
</comment>
<evidence type="ECO:0000256" key="7">
    <source>
        <dbReference type="ARBA" id="ARBA00023242"/>
    </source>
</evidence>
<feature type="region of interest" description="Disordered" evidence="9">
    <location>
        <begin position="871"/>
        <end position="1053"/>
    </location>
</feature>
<keyword evidence="8" id="KW-0234">DNA repair</keyword>
<keyword evidence="8" id="KW-0347">Helicase</keyword>
<dbReference type="Gene3D" id="3.40.50.300">
    <property type="entry name" value="P-loop containing nucleotide triphosphate hydrolases"/>
    <property type="match status" value="2"/>
</dbReference>
<dbReference type="InterPro" id="IPR027417">
    <property type="entry name" value="P-loop_NTPase"/>
</dbReference>
<dbReference type="InterPro" id="IPR025476">
    <property type="entry name" value="Helitron_helicase-like"/>
</dbReference>
<comment type="subcellular location">
    <subcellularLocation>
        <location evidence="1">Nucleus</location>
    </subcellularLocation>
</comment>
<dbReference type="InterPro" id="IPR010285">
    <property type="entry name" value="DNA_helicase_pif1-like_DEAD"/>
</dbReference>
<dbReference type="EMBL" id="BPVZ01000005">
    <property type="protein sequence ID" value="GKU91473.1"/>
    <property type="molecule type" value="Genomic_DNA"/>
</dbReference>
<dbReference type="Pfam" id="PF00004">
    <property type="entry name" value="AAA"/>
    <property type="match status" value="1"/>
</dbReference>
<dbReference type="GO" id="GO:0043139">
    <property type="term" value="F:5'-3' DNA helicase activity"/>
    <property type="evidence" value="ECO:0007669"/>
    <property type="project" value="UniProtKB-EC"/>
</dbReference>
<evidence type="ECO:0000259" key="10">
    <source>
        <dbReference type="PROSITE" id="PS50172"/>
    </source>
</evidence>
<dbReference type="FunFam" id="3.40.50.300:FF:000773">
    <property type="entry name" value="Replication factor C subunit 1"/>
    <property type="match status" value="1"/>
</dbReference>
<dbReference type="GO" id="GO:0006260">
    <property type="term" value="P:DNA replication"/>
    <property type="evidence" value="ECO:0007669"/>
    <property type="project" value="UniProtKB-KW"/>
</dbReference>
<keyword evidence="7" id="KW-0539">Nucleus</keyword>
<evidence type="ECO:0000256" key="3">
    <source>
        <dbReference type="ARBA" id="ARBA00011480"/>
    </source>
</evidence>
<dbReference type="FunFam" id="1.10.8.60:FF:000021">
    <property type="entry name" value="Replication factor C subunit 1"/>
    <property type="match status" value="1"/>
</dbReference>
<evidence type="ECO:0000313" key="12">
    <source>
        <dbReference type="Proteomes" id="UP001054252"/>
    </source>
</evidence>
<dbReference type="SUPFAM" id="SSF48019">
    <property type="entry name" value="post-AAA+ oligomerization domain-like"/>
    <property type="match status" value="1"/>
</dbReference>
<dbReference type="Pfam" id="PF05970">
    <property type="entry name" value="PIF1"/>
    <property type="match status" value="1"/>
</dbReference>
<dbReference type="SMART" id="SM00382">
    <property type="entry name" value="AAA"/>
    <property type="match status" value="2"/>
</dbReference>
<evidence type="ECO:0000256" key="1">
    <source>
        <dbReference type="ARBA" id="ARBA00004123"/>
    </source>
</evidence>
<evidence type="ECO:0000256" key="6">
    <source>
        <dbReference type="ARBA" id="ARBA00022840"/>
    </source>
</evidence>
<dbReference type="Pfam" id="PF14214">
    <property type="entry name" value="Helitron_like_N"/>
    <property type="match status" value="1"/>
</dbReference>
<feature type="compositionally biased region" description="Acidic residues" evidence="9">
    <location>
        <begin position="1721"/>
        <end position="1731"/>
    </location>
</feature>
<gene>
    <name evidence="11" type="ORF">SLEP1_g5340</name>
</gene>
<dbReference type="CDD" id="cd00009">
    <property type="entry name" value="AAA"/>
    <property type="match status" value="1"/>
</dbReference>
<dbReference type="InterPro" id="IPR008921">
    <property type="entry name" value="DNA_pol3_clamp-load_cplx_C"/>
</dbReference>
<feature type="compositionally biased region" description="Basic and acidic residues" evidence="9">
    <location>
        <begin position="911"/>
        <end position="922"/>
    </location>
</feature>
<evidence type="ECO:0000256" key="5">
    <source>
        <dbReference type="ARBA" id="ARBA00022741"/>
    </source>
</evidence>